<sequence>MWVRVHDCAGAAPRDVSKQDCAELWDDLSADHDAAPGHGPWTAGGTGPYHAQVWGERKERQLYVVRT</sequence>
<proteinExistence type="predicted"/>
<evidence type="ECO:0000313" key="2">
    <source>
        <dbReference type="Proteomes" id="UP000004367"/>
    </source>
</evidence>
<dbReference type="AlphaFoldDB" id="H5UTC3"/>
<organism evidence="1 2">
    <name type="scientific">Mobilicoccus pelagius NBRC 104925</name>
    <dbReference type="NCBI Taxonomy" id="1089455"/>
    <lineage>
        <taxon>Bacteria</taxon>
        <taxon>Bacillati</taxon>
        <taxon>Actinomycetota</taxon>
        <taxon>Actinomycetes</taxon>
        <taxon>Micrococcales</taxon>
        <taxon>Dermatophilaceae</taxon>
        <taxon>Mobilicoccus</taxon>
    </lineage>
</organism>
<name>H5UTC3_9MICO</name>
<evidence type="ECO:0000313" key="1">
    <source>
        <dbReference type="EMBL" id="GAB48981.1"/>
    </source>
</evidence>
<protein>
    <submittedName>
        <fullName evidence="1">Uncharacterized protein</fullName>
    </submittedName>
</protein>
<comment type="caution">
    <text evidence="1">The sequence shown here is derived from an EMBL/GenBank/DDBJ whole genome shotgun (WGS) entry which is preliminary data.</text>
</comment>
<dbReference type="Proteomes" id="UP000004367">
    <property type="component" value="Unassembled WGS sequence"/>
</dbReference>
<keyword evidence="2" id="KW-1185">Reference proteome</keyword>
<dbReference type="RefSeq" id="WP_009482879.1">
    <property type="nucleotide sequence ID" value="NZ_BAFE01000068.1"/>
</dbReference>
<dbReference type="EMBL" id="BAFE01000068">
    <property type="protein sequence ID" value="GAB48981.1"/>
    <property type="molecule type" value="Genomic_DNA"/>
</dbReference>
<accession>H5UTC3</accession>
<gene>
    <name evidence="1" type="ORF">MOPEL_091_00260</name>
</gene>
<reference evidence="1 2" key="1">
    <citation type="submission" date="2012-02" db="EMBL/GenBank/DDBJ databases">
        <title>Whole genome shotgun sequence of Mobilicoccus pelagius NBRC 104925.</title>
        <authorList>
            <person name="Yoshida Y."/>
            <person name="Hosoyama A."/>
            <person name="Tsuchikane K."/>
            <person name="Katsumata H."/>
            <person name="Yamazaki S."/>
            <person name="Fujita N."/>
        </authorList>
    </citation>
    <scope>NUCLEOTIDE SEQUENCE [LARGE SCALE GENOMIC DNA]</scope>
    <source>
        <strain evidence="1 2">NBRC 104925</strain>
    </source>
</reference>